<proteinExistence type="predicted"/>
<evidence type="ECO:0000313" key="1">
    <source>
        <dbReference type="EMBL" id="MBY18596.1"/>
    </source>
</evidence>
<reference evidence="1" key="1">
    <citation type="submission" date="2018-04" db="EMBL/GenBank/DDBJ databases">
        <title>Transcriptome of Schizaphis graminum biotype I.</title>
        <authorList>
            <person name="Scully E.D."/>
            <person name="Geib S.M."/>
            <person name="Palmer N.A."/>
            <person name="Koch K."/>
            <person name="Bradshaw J."/>
            <person name="Heng-Moss T."/>
            <person name="Sarath G."/>
        </authorList>
    </citation>
    <scope>NUCLEOTIDE SEQUENCE</scope>
</reference>
<name>A0A2S2NPB6_SCHGA</name>
<dbReference type="AlphaFoldDB" id="A0A2S2NPB6"/>
<protein>
    <submittedName>
        <fullName evidence="1">Uncharacterized protein</fullName>
    </submittedName>
</protein>
<organism evidence="1">
    <name type="scientific">Schizaphis graminum</name>
    <name type="common">Green bug aphid</name>
    <dbReference type="NCBI Taxonomy" id="13262"/>
    <lineage>
        <taxon>Eukaryota</taxon>
        <taxon>Metazoa</taxon>
        <taxon>Ecdysozoa</taxon>
        <taxon>Arthropoda</taxon>
        <taxon>Hexapoda</taxon>
        <taxon>Insecta</taxon>
        <taxon>Pterygota</taxon>
        <taxon>Neoptera</taxon>
        <taxon>Paraneoptera</taxon>
        <taxon>Hemiptera</taxon>
        <taxon>Sternorrhyncha</taxon>
        <taxon>Aphidomorpha</taxon>
        <taxon>Aphidoidea</taxon>
        <taxon>Aphididae</taxon>
        <taxon>Aphidini</taxon>
        <taxon>Schizaphis</taxon>
    </lineage>
</organism>
<accession>A0A2S2NPB6</accession>
<dbReference type="EMBL" id="GGMR01005977">
    <property type="protein sequence ID" value="MBY18596.1"/>
    <property type="molecule type" value="Transcribed_RNA"/>
</dbReference>
<gene>
    <name evidence="1" type="ORF">g.41608</name>
</gene>
<sequence>MLPIFQGNKIDDCRCYGNPSKPIAEPSKVTRSTPCCPCPCPAEKCKVTLQTVQKLVEAENKDIELSELLGGITILDERRPKKKIIDMYDATSKESREDPENNVDPLYLAYIMKSIENGLSMKTDPIKVYEHLFSRGNLEAPLVALGPTAAISTEDMVVPLSPPTVINVMDPEMDSGSRLDTIIPRLNVAVAEAAAIDNVDDLQVLLGGSFPDKQMSTADDLEAPRDMFLETREPYQSAAVLRGSTPPNWFPGYNVALPNTAHPALENDPEAILDEAWFHSQPLSLKLEEKGAKLIGS</sequence>